<comment type="caution">
    <text evidence="6">The sequence shown here is derived from an EMBL/GenBank/DDBJ whole genome shotgun (WGS) entry which is preliminary data.</text>
</comment>
<dbReference type="InterPro" id="IPR011429">
    <property type="entry name" value="Cyt_c_Planctomycete-type"/>
</dbReference>
<evidence type="ECO:0000259" key="4">
    <source>
        <dbReference type="Pfam" id="PF07587"/>
    </source>
</evidence>
<dbReference type="AlphaFoldDB" id="A0A5C6BA18"/>
<organism evidence="6 7">
    <name type="scientific">Stieleria varia</name>
    <dbReference type="NCBI Taxonomy" id="2528005"/>
    <lineage>
        <taxon>Bacteria</taxon>
        <taxon>Pseudomonadati</taxon>
        <taxon>Planctomycetota</taxon>
        <taxon>Planctomycetia</taxon>
        <taxon>Pirellulales</taxon>
        <taxon>Pirellulaceae</taxon>
        <taxon>Stieleria</taxon>
    </lineage>
</organism>
<evidence type="ECO:0000313" key="6">
    <source>
        <dbReference type="EMBL" id="TWU08106.1"/>
    </source>
</evidence>
<dbReference type="Pfam" id="PF07587">
    <property type="entry name" value="PSD1"/>
    <property type="match status" value="1"/>
</dbReference>
<evidence type="ECO:0000259" key="3">
    <source>
        <dbReference type="Pfam" id="PF07583"/>
    </source>
</evidence>
<feature type="domain" description="Cytochrome C Planctomycete-type" evidence="5">
    <location>
        <begin position="39"/>
        <end position="99"/>
    </location>
</feature>
<dbReference type="PROSITE" id="PS51257">
    <property type="entry name" value="PROKAR_LIPOPROTEIN"/>
    <property type="match status" value="1"/>
</dbReference>
<keyword evidence="2" id="KW-0732">Signal</keyword>
<evidence type="ECO:0000313" key="7">
    <source>
        <dbReference type="Proteomes" id="UP000320176"/>
    </source>
</evidence>
<evidence type="ECO:0000256" key="1">
    <source>
        <dbReference type="SAM" id="Coils"/>
    </source>
</evidence>
<gene>
    <name evidence="6" type="ORF">Pla52n_06870</name>
</gene>
<evidence type="ECO:0000259" key="5">
    <source>
        <dbReference type="Pfam" id="PF07635"/>
    </source>
</evidence>
<accession>A0A5C6BA18</accession>
<keyword evidence="7" id="KW-1185">Reference proteome</keyword>
<dbReference type="InterPro" id="IPR022655">
    <property type="entry name" value="DUF1553"/>
</dbReference>
<dbReference type="OrthoDB" id="127107at2"/>
<reference evidence="6 7" key="1">
    <citation type="submission" date="2019-02" db="EMBL/GenBank/DDBJ databases">
        <title>Deep-cultivation of Planctomycetes and their phenomic and genomic characterization uncovers novel biology.</title>
        <authorList>
            <person name="Wiegand S."/>
            <person name="Jogler M."/>
            <person name="Boedeker C."/>
            <person name="Pinto D."/>
            <person name="Vollmers J."/>
            <person name="Rivas-Marin E."/>
            <person name="Kohn T."/>
            <person name="Peeters S.H."/>
            <person name="Heuer A."/>
            <person name="Rast P."/>
            <person name="Oberbeckmann S."/>
            <person name="Bunk B."/>
            <person name="Jeske O."/>
            <person name="Meyerdierks A."/>
            <person name="Storesund J.E."/>
            <person name="Kallscheuer N."/>
            <person name="Luecker S."/>
            <person name="Lage O.M."/>
            <person name="Pohl T."/>
            <person name="Merkel B.J."/>
            <person name="Hornburger P."/>
            <person name="Mueller R.-W."/>
            <person name="Bruemmer F."/>
            <person name="Labrenz M."/>
            <person name="Spormann A.M."/>
            <person name="Op Den Camp H."/>
            <person name="Overmann J."/>
            <person name="Amann R."/>
            <person name="Jetten M.S.M."/>
            <person name="Mascher T."/>
            <person name="Medema M.H."/>
            <person name="Devos D.P."/>
            <person name="Kaster A.-K."/>
            <person name="Ovreas L."/>
            <person name="Rohde M."/>
            <person name="Galperin M.Y."/>
            <person name="Jogler C."/>
        </authorList>
    </citation>
    <scope>NUCLEOTIDE SEQUENCE [LARGE SCALE GENOMIC DNA]</scope>
    <source>
        <strain evidence="6 7">Pla52n</strain>
    </source>
</reference>
<dbReference type="PANTHER" id="PTHR35889:SF3">
    <property type="entry name" value="F-BOX DOMAIN-CONTAINING PROTEIN"/>
    <property type="match status" value="1"/>
</dbReference>
<dbReference type="RefSeq" id="WP_146518209.1">
    <property type="nucleotide sequence ID" value="NZ_CP151726.1"/>
</dbReference>
<dbReference type="InterPro" id="IPR011444">
    <property type="entry name" value="DUF1549"/>
</dbReference>
<protein>
    <submittedName>
        <fullName evidence="6">Planctomycete cytochrome C</fullName>
    </submittedName>
</protein>
<dbReference type="Pfam" id="PF07583">
    <property type="entry name" value="PSCyt2"/>
    <property type="match status" value="1"/>
</dbReference>
<keyword evidence="1" id="KW-0175">Coiled coil</keyword>
<feature type="coiled-coil region" evidence="1">
    <location>
        <begin position="442"/>
        <end position="469"/>
    </location>
</feature>
<evidence type="ECO:0000256" key="2">
    <source>
        <dbReference type="SAM" id="SignalP"/>
    </source>
</evidence>
<feature type="chain" id="PRO_5022962225" evidence="2">
    <location>
        <begin position="22"/>
        <end position="815"/>
    </location>
</feature>
<feature type="signal peptide" evidence="2">
    <location>
        <begin position="1"/>
        <end position="21"/>
    </location>
</feature>
<dbReference type="Pfam" id="PF07635">
    <property type="entry name" value="PSCyt1"/>
    <property type="match status" value="1"/>
</dbReference>
<name>A0A5C6BA18_9BACT</name>
<dbReference type="Proteomes" id="UP000320176">
    <property type="component" value="Unassembled WGS sequence"/>
</dbReference>
<proteinExistence type="predicted"/>
<sequence precursor="true">MFSRHSLTVAILLSLSTTACTDDAAFFRDYVEPLLQKNCYDCHSHVSGEASGGLVLDSKAGWSVGGDSGPAIVPAELDKSLLWRLVNYEVPGLEMPPDGKLPENDRALIKKWIESGAVDPREDGRAAERKKIDIEAGRQWWAFKPLSSRHPSNSSIDDHINTGLDDAGLQPSVRADASILLRRLSYDLTGLPPEPNTTSRFDLSNEDQYAHCVDLLLASDGFGEKWGRHWLDLARYADSNGSSFNVPFHDAWRYRNWVIDALNRNMPIDEFIRKQLAGDLLPADSDAERDENLIATGYLLLGSKVLGTFDKEQLALDVIDEQIDTIGKSLLGLTLGCARCHDHKFDPLPHADYYALAGIFASTSTLVDRIGGPKDDESDWERRGLGPGGDEKLSAFLKDNRYRWVKAVGKRFQAKKKLDDLSAGDFPLPKTTSTHHDQDGSVEELRRLRVAATEELREAEQKLAELLAEMPPHAMAVREANVITDEQIRIRGVASSKGERVPRGFLQVAAYEGQPEIPVDQSGRLELAQWITSPHNPLTARVFVNRVWKHLFREGLVRSVDNFGTMGDQPSHPELLDDLAVRFIASGWDLKRLVRAIVLSDAYCRSVDVSDLKDPENRLLAHQNRRRLEAEEIRDSLLFLRGELKRGPNEDMLRTLPIGDASNLGEYLNIQDNRRTVYQPVIRTVEPALLQLFDAASNTMVTGARPRTIVAPQSLYFLNSDFVQASAETIGSQVLARYSASEKTSLEPSEYLKVLDDLVVDVMKTLVSREPTTQEKQLLQDYIQAQADGEPGLTSHDMLKVCQAILGSTQFQFLD</sequence>
<feature type="domain" description="DUF1553" evidence="4">
    <location>
        <begin position="523"/>
        <end position="782"/>
    </location>
</feature>
<dbReference type="EMBL" id="SJPN01000001">
    <property type="protein sequence ID" value="TWU08106.1"/>
    <property type="molecule type" value="Genomic_DNA"/>
</dbReference>
<feature type="domain" description="DUF1549" evidence="3">
    <location>
        <begin position="156"/>
        <end position="364"/>
    </location>
</feature>
<dbReference type="PANTHER" id="PTHR35889">
    <property type="entry name" value="CYCLOINULO-OLIGOSACCHARIDE FRUCTANOTRANSFERASE-RELATED"/>
    <property type="match status" value="1"/>
</dbReference>